<dbReference type="PROSITE" id="PS50941">
    <property type="entry name" value="CHIT_BIND_I_2"/>
    <property type="match status" value="1"/>
</dbReference>
<feature type="disulfide bond" evidence="7">
    <location>
        <begin position="69"/>
        <end position="83"/>
    </location>
</feature>
<keyword evidence="4" id="KW-0732">Signal</keyword>
<feature type="disulfide bond" evidence="7">
    <location>
        <begin position="64"/>
        <end position="76"/>
    </location>
</feature>
<dbReference type="OrthoDB" id="649016at2759"/>
<comment type="caution">
    <text evidence="7">Lacks conserved residue(s) required for the propagation of feature annotation.</text>
</comment>
<dbReference type="PANTHER" id="PTHR46471">
    <property type="entry name" value="CHITIN DEACETYLASE"/>
    <property type="match status" value="1"/>
</dbReference>
<dbReference type="InterPro" id="IPR001002">
    <property type="entry name" value="Chitin-bd_1"/>
</dbReference>
<dbReference type="Proteomes" id="UP000193920">
    <property type="component" value="Unassembled WGS sequence"/>
</dbReference>
<name>A0A1Y2AZE6_9FUNG</name>
<evidence type="ECO:0000256" key="7">
    <source>
        <dbReference type="PROSITE-ProRule" id="PRU00261"/>
    </source>
</evidence>
<keyword evidence="5" id="KW-0378">Hydrolase</keyword>
<dbReference type="Pfam" id="PF00187">
    <property type="entry name" value="Chitin_bind_1"/>
    <property type="match status" value="2"/>
</dbReference>
<comment type="caution">
    <text evidence="9">The sequence shown here is derived from an EMBL/GenBank/DDBJ whole genome shotgun (WGS) entry which is preliminary data.</text>
</comment>
<evidence type="ECO:0000313" key="9">
    <source>
        <dbReference type="EMBL" id="ORY27942.1"/>
    </source>
</evidence>
<evidence type="ECO:0000256" key="3">
    <source>
        <dbReference type="ARBA" id="ARBA00022723"/>
    </source>
</evidence>
<dbReference type="EMBL" id="MCOG01000189">
    <property type="protein sequence ID" value="ORY27942.1"/>
    <property type="molecule type" value="Genomic_DNA"/>
</dbReference>
<evidence type="ECO:0000256" key="4">
    <source>
        <dbReference type="ARBA" id="ARBA00022729"/>
    </source>
</evidence>
<accession>A0A1Y2AZE6</accession>
<keyword evidence="7" id="KW-1015">Disulfide bond</keyword>
<proteinExistence type="predicted"/>
<dbReference type="SUPFAM" id="SSF57016">
    <property type="entry name" value="Plant lectins/antimicrobial peptides"/>
    <property type="match status" value="2"/>
</dbReference>
<keyword evidence="6" id="KW-0119">Carbohydrate metabolism</keyword>
<dbReference type="GO" id="GO:0008061">
    <property type="term" value="F:chitin binding"/>
    <property type="evidence" value="ECO:0007669"/>
    <property type="project" value="UniProtKB-UniRule"/>
</dbReference>
<sequence>CCSKKGYCGTTNAYCSTDCQLEYGRCAPLNSNTTTNGKCGSTNVTVSGQTSSDGRCGFVNGYACPKNQCCSQYGYCGTTASHCGAGCDKHFGKC</sequence>
<dbReference type="PANTHER" id="PTHR46471:SF2">
    <property type="entry name" value="CHITIN DEACETYLASE-RELATED"/>
    <property type="match status" value="1"/>
</dbReference>
<dbReference type="GO" id="GO:0016787">
    <property type="term" value="F:hydrolase activity"/>
    <property type="evidence" value="ECO:0007669"/>
    <property type="project" value="UniProtKB-KW"/>
</dbReference>
<comment type="cofactor">
    <cofactor evidence="1">
        <name>Co(2+)</name>
        <dbReference type="ChEBI" id="CHEBI:48828"/>
    </cofactor>
</comment>
<evidence type="ECO:0000313" key="10">
    <source>
        <dbReference type="Proteomes" id="UP000193920"/>
    </source>
</evidence>
<evidence type="ECO:0000259" key="8">
    <source>
        <dbReference type="PROSITE" id="PS50941"/>
    </source>
</evidence>
<protein>
    <recommendedName>
        <fullName evidence="8">Chitin-binding type-1 domain-containing protein</fullName>
    </recommendedName>
</protein>
<reference evidence="9 10" key="1">
    <citation type="submission" date="2016-08" db="EMBL/GenBank/DDBJ databases">
        <title>A Parts List for Fungal Cellulosomes Revealed by Comparative Genomics.</title>
        <authorList>
            <consortium name="DOE Joint Genome Institute"/>
            <person name="Haitjema C.H."/>
            <person name="Gilmore S.P."/>
            <person name="Henske J.K."/>
            <person name="Solomon K.V."/>
            <person name="De Groot R."/>
            <person name="Kuo A."/>
            <person name="Mondo S.J."/>
            <person name="Salamov A.A."/>
            <person name="Labutti K."/>
            <person name="Zhao Z."/>
            <person name="Chiniquy J."/>
            <person name="Barry K."/>
            <person name="Brewer H.M."/>
            <person name="Purvine S.O."/>
            <person name="Wright A.T."/>
            <person name="Boxma B."/>
            <person name="Van Alen T."/>
            <person name="Hackstein J.H."/>
            <person name="Baker S.E."/>
            <person name="Grigoriev I.V."/>
            <person name="O'Malley M.A."/>
        </authorList>
    </citation>
    <scope>NUCLEOTIDE SEQUENCE [LARGE SCALE GENOMIC DNA]</scope>
    <source>
        <strain evidence="9 10">G1</strain>
    </source>
</reference>
<dbReference type="InterPro" id="IPR036861">
    <property type="entry name" value="Endochitinase-like_sf"/>
</dbReference>
<evidence type="ECO:0000256" key="6">
    <source>
        <dbReference type="ARBA" id="ARBA00023277"/>
    </source>
</evidence>
<evidence type="ECO:0000256" key="2">
    <source>
        <dbReference type="ARBA" id="ARBA00022669"/>
    </source>
</evidence>
<dbReference type="STRING" id="1754190.A0A1Y2AZE6"/>
<dbReference type="Gene3D" id="3.30.60.10">
    <property type="entry name" value="Endochitinase-like"/>
    <property type="match status" value="2"/>
</dbReference>
<dbReference type="PRINTS" id="PR00451">
    <property type="entry name" value="CHITINBINDNG"/>
</dbReference>
<feature type="non-terminal residue" evidence="9">
    <location>
        <position position="94"/>
    </location>
</feature>
<feature type="non-terminal residue" evidence="9">
    <location>
        <position position="1"/>
    </location>
</feature>
<evidence type="ECO:0000256" key="1">
    <source>
        <dbReference type="ARBA" id="ARBA00001941"/>
    </source>
</evidence>
<evidence type="ECO:0000256" key="5">
    <source>
        <dbReference type="ARBA" id="ARBA00022801"/>
    </source>
</evidence>
<dbReference type="SMART" id="SM00270">
    <property type="entry name" value="ChtBD1"/>
    <property type="match status" value="1"/>
</dbReference>
<keyword evidence="2 7" id="KW-0147">Chitin-binding</keyword>
<organism evidence="9 10">
    <name type="scientific">Neocallimastix californiae</name>
    <dbReference type="NCBI Taxonomy" id="1754190"/>
    <lineage>
        <taxon>Eukaryota</taxon>
        <taxon>Fungi</taxon>
        <taxon>Fungi incertae sedis</taxon>
        <taxon>Chytridiomycota</taxon>
        <taxon>Chytridiomycota incertae sedis</taxon>
        <taxon>Neocallimastigomycetes</taxon>
        <taxon>Neocallimastigales</taxon>
        <taxon>Neocallimastigaceae</taxon>
        <taxon>Neocallimastix</taxon>
    </lineage>
</organism>
<feature type="domain" description="Chitin-binding type-1" evidence="8">
    <location>
        <begin position="53"/>
        <end position="94"/>
    </location>
</feature>
<keyword evidence="3" id="KW-0479">Metal-binding</keyword>
<gene>
    <name evidence="9" type="ORF">LY90DRAFT_306930</name>
</gene>
<dbReference type="GO" id="GO:0046872">
    <property type="term" value="F:metal ion binding"/>
    <property type="evidence" value="ECO:0007669"/>
    <property type="project" value="UniProtKB-KW"/>
</dbReference>
<dbReference type="AlphaFoldDB" id="A0A1Y2AZE6"/>
<keyword evidence="10" id="KW-1185">Reference proteome</keyword>